<dbReference type="OrthoDB" id="4868247at2"/>
<dbReference type="Pfam" id="PF09925">
    <property type="entry name" value="DUF2157"/>
    <property type="match status" value="1"/>
</dbReference>
<dbReference type="RefSeq" id="WP_044731176.1">
    <property type="nucleotide sequence ID" value="NZ_JYBP01000003.1"/>
</dbReference>
<feature type="transmembrane region" description="Helical" evidence="1">
    <location>
        <begin position="408"/>
        <end position="424"/>
    </location>
</feature>
<keyword evidence="1" id="KW-0812">Transmembrane</keyword>
<feature type="transmembrane region" description="Helical" evidence="1">
    <location>
        <begin position="313"/>
        <end position="332"/>
    </location>
</feature>
<dbReference type="Pfam" id="PF14345">
    <property type="entry name" value="GDYXXLXY"/>
    <property type="match status" value="1"/>
</dbReference>
<feature type="domain" description="DUF2157" evidence="2">
    <location>
        <begin position="11"/>
        <end position="114"/>
    </location>
</feature>
<dbReference type="InterPro" id="IPR018677">
    <property type="entry name" value="DUF2157"/>
</dbReference>
<feature type="transmembrane region" description="Helical" evidence="1">
    <location>
        <begin position="502"/>
        <end position="521"/>
    </location>
</feature>
<dbReference type="AlphaFoldDB" id="A0A0D8BTP2"/>
<sequence>MAARIVKTGYALAFLCIIAGIVYFFAANWPEMGREAKVGISIGVMAAFYIASAALLGRHRFLGRWMLIGGVLAFGIALALLVQIYNSHADSYWLFLAWLVPTAVLAPLTKERLLSVIALGLLQLACWFYYFPSAYRIEWTEWSSFGLLLLFAAINGVLIGVSRTPLVAHLAYIAMHGWLLAVGVTGFSYGRDAWWPYVYAVLLAGLLYYFLVIAKQRSYVLLTSLFAGLFLLIQYIRLLADHFETWLLLIGLMAAAAVLYGGIVLLRRTGLFSAETKAGRRFLAAFQAIVTLAASALATASLLGLYLLWAESWSPYVLFFISIFGFVVPASLGWRWNAAVRYTLLAVGYGLGLTMAWEVSRAALFIYAIGLAIGLVRSSDSGVRRLTTVALTLYLGIGLDSVVDDGRMVLLALAFVNGGLYAYGRWSGAPPLTPLVLAFGALGIATSVDVFAADGLYVALNIAMLAALAFFLFRGRRLERKVASVYFVLYLVLKYYELAWNLLHKSVSLLAAGVVLFVWTVWLEKRNGFTWTGGVHWSRRVLLFVLAVVVAQFSFLGYTVWQKERLLQYGDVVKLEIEPLDPRSLLQGDYIGLRYDISTIPSLDGNGRVQVGLRKGEDGVHRLAGVYAVNGEKRAGYAPQPGDVIITGTFHGPQVVYGIESYFVPEKTGEKWRESARFAYVRVSKNGDALLEAISAK</sequence>
<evidence type="ECO:0000256" key="1">
    <source>
        <dbReference type="SAM" id="Phobius"/>
    </source>
</evidence>
<feature type="transmembrane region" description="Helical" evidence="1">
    <location>
        <begin position="282"/>
        <end position="307"/>
    </location>
</feature>
<feature type="transmembrane region" description="Helical" evidence="1">
    <location>
        <begin position="168"/>
        <end position="188"/>
    </location>
</feature>
<feature type="transmembrane region" description="Helical" evidence="1">
    <location>
        <begin position="246"/>
        <end position="266"/>
    </location>
</feature>
<feature type="transmembrane region" description="Helical" evidence="1">
    <location>
        <begin position="91"/>
        <end position="108"/>
    </location>
</feature>
<keyword evidence="1" id="KW-1133">Transmembrane helix</keyword>
<feature type="transmembrane region" description="Helical" evidence="1">
    <location>
        <begin position="219"/>
        <end position="240"/>
    </location>
</feature>
<proteinExistence type="predicted"/>
<feature type="transmembrane region" description="Helical" evidence="1">
    <location>
        <begin position="386"/>
        <end position="402"/>
    </location>
</feature>
<gene>
    <name evidence="3" type="ORF">LG52_1020</name>
</gene>
<evidence type="ECO:0000313" key="4">
    <source>
        <dbReference type="Proteomes" id="UP000032522"/>
    </source>
</evidence>
<organism evidence="3 4">
    <name type="scientific">Geobacillus kaustophilus</name>
    <dbReference type="NCBI Taxonomy" id="1462"/>
    <lineage>
        <taxon>Bacteria</taxon>
        <taxon>Bacillati</taxon>
        <taxon>Bacillota</taxon>
        <taxon>Bacilli</taxon>
        <taxon>Bacillales</taxon>
        <taxon>Anoxybacillaceae</taxon>
        <taxon>Geobacillus</taxon>
        <taxon>Geobacillus thermoleovorans group</taxon>
    </lineage>
</organism>
<feature type="transmembrane region" description="Helical" evidence="1">
    <location>
        <begin position="142"/>
        <end position="161"/>
    </location>
</feature>
<feature type="transmembrane region" description="Helical" evidence="1">
    <location>
        <begin position="362"/>
        <end position="379"/>
    </location>
</feature>
<feature type="transmembrane region" description="Helical" evidence="1">
    <location>
        <begin position="65"/>
        <end position="85"/>
    </location>
</feature>
<reference evidence="3 4" key="1">
    <citation type="submission" date="2015-01" db="EMBL/GenBank/DDBJ databases">
        <authorList>
            <person name="Filippidou S."/>
            <person name="Jeanneret N."/>
            <person name="Russel-Delif L."/>
            <person name="Junier T."/>
            <person name="Wunderlin T."/>
            <person name="Molina V."/>
            <person name="Johnson S.L."/>
            <person name="Davenport K.W."/>
            <person name="Chain P.S."/>
            <person name="Dorador C."/>
            <person name="Junier P."/>
        </authorList>
    </citation>
    <scope>NUCLEOTIDE SEQUENCE [LARGE SCALE GENOMIC DNA]</scope>
    <source>
        <strain evidence="3 4">Et7/4</strain>
    </source>
</reference>
<feature type="transmembrane region" description="Helical" evidence="1">
    <location>
        <begin position="194"/>
        <end position="212"/>
    </location>
</feature>
<accession>A0A0D8BTP2</accession>
<evidence type="ECO:0000313" key="3">
    <source>
        <dbReference type="EMBL" id="KJE27349.1"/>
    </source>
</evidence>
<feature type="transmembrane region" description="Helical" evidence="1">
    <location>
        <begin position="38"/>
        <end position="56"/>
    </location>
</feature>
<feature type="transmembrane region" description="Helical" evidence="1">
    <location>
        <begin position="9"/>
        <end position="26"/>
    </location>
</feature>
<dbReference type="PATRIC" id="fig|1462.6.peg.1191"/>
<comment type="caution">
    <text evidence="3">The sequence shown here is derived from an EMBL/GenBank/DDBJ whole genome shotgun (WGS) entry which is preliminary data.</text>
</comment>
<feature type="transmembrane region" description="Helical" evidence="1">
    <location>
        <begin position="541"/>
        <end position="561"/>
    </location>
</feature>
<feature type="transmembrane region" description="Helical" evidence="1">
    <location>
        <begin position="456"/>
        <end position="473"/>
    </location>
</feature>
<name>A0A0D8BTP2_GEOKU</name>
<evidence type="ECO:0000259" key="2">
    <source>
        <dbReference type="Pfam" id="PF09925"/>
    </source>
</evidence>
<dbReference type="InterPro" id="IPR025833">
    <property type="entry name" value="GDYXXLXY"/>
</dbReference>
<feature type="transmembrane region" description="Helical" evidence="1">
    <location>
        <begin position="113"/>
        <end position="130"/>
    </location>
</feature>
<protein>
    <recommendedName>
        <fullName evidence="2">DUF2157 domain-containing protein</fullName>
    </recommendedName>
</protein>
<dbReference type="Proteomes" id="UP000032522">
    <property type="component" value="Unassembled WGS sequence"/>
</dbReference>
<dbReference type="EMBL" id="JYBP01000003">
    <property type="protein sequence ID" value="KJE27349.1"/>
    <property type="molecule type" value="Genomic_DNA"/>
</dbReference>
<keyword evidence="1" id="KW-0472">Membrane</keyword>